<feature type="compositionally biased region" description="Acidic residues" evidence="2">
    <location>
        <begin position="28"/>
        <end position="42"/>
    </location>
</feature>
<dbReference type="OrthoDB" id="10636809at2759"/>
<sequence length="234" mass="27194">MQFVKHRREKLCLSPQWIKEKRKRTEGEDAGESQEEETDQECDCTLDNNIYDNIAHESKEQSARQVETEIKDEDGDSAYESPVTTTSCSYLGREPQDFDDIVSPYYDDNDISFQDDGAKDFQFHMENFEDDTDRYLRESLMDLSRENLEAQYHSTLKKYRDLQNETFTNEEVDLNCVWQDGIDSTTGSVIQQMEGLKLLTSNISCSVQQLQEENHQLKQENFHLRGMLGNAVGL</sequence>
<keyword evidence="4" id="KW-1185">Reference proteome</keyword>
<proteinExistence type="predicted"/>
<evidence type="ECO:0000313" key="3">
    <source>
        <dbReference type="EMBL" id="PIK34802.1"/>
    </source>
</evidence>
<reference evidence="3 4" key="1">
    <citation type="journal article" date="2017" name="PLoS Biol.">
        <title>The sea cucumber genome provides insights into morphological evolution and visceral regeneration.</title>
        <authorList>
            <person name="Zhang X."/>
            <person name="Sun L."/>
            <person name="Yuan J."/>
            <person name="Sun Y."/>
            <person name="Gao Y."/>
            <person name="Zhang L."/>
            <person name="Li S."/>
            <person name="Dai H."/>
            <person name="Hamel J.F."/>
            <person name="Liu C."/>
            <person name="Yu Y."/>
            <person name="Liu S."/>
            <person name="Lin W."/>
            <person name="Guo K."/>
            <person name="Jin S."/>
            <person name="Xu P."/>
            <person name="Storey K.B."/>
            <person name="Huan P."/>
            <person name="Zhang T."/>
            <person name="Zhou Y."/>
            <person name="Zhang J."/>
            <person name="Lin C."/>
            <person name="Li X."/>
            <person name="Xing L."/>
            <person name="Huo D."/>
            <person name="Sun M."/>
            <person name="Wang L."/>
            <person name="Mercier A."/>
            <person name="Li F."/>
            <person name="Yang H."/>
            <person name="Xiang J."/>
        </authorList>
    </citation>
    <scope>NUCLEOTIDE SEQUENCE [LARGE SCALE GENOMIC DNA]</scope>
    <source>
        <strain evidence="3">Shaxun</strain>
        <tissue evidence="3">Muscle</tissue>
    </source>
</reference>
<organism evidence="3 4">
    <name type="scientific">Stichopus japonicus</name>
    <name type="common">Sea cucumber</name>
    <dbReference type="NCBI Taxonomy" id="307972"/>
    <lineage>
        <taxon>Eukaryota</taxon>
        <taxon>Metazoa</taxon>
        <taxon>Echinodermata</taxon>
        <taxon>Eleutherozoa</taxon>
        <taxon>Echinozoa</taxon>
        <taxon>Holothuroidea</taxon>
        <taxon>Aspidochirotacea</taxon>
        <taxon>Aspidochirotida</taxon>
        <taxon>Stichopodidae</taxon>
        <taxon>Apostichopus</taxon>
    </lineage>
</organism>
<feature type="coiled-coil region" evidence="1">
    <location>
        <begin position="200"/>
        <end position="227"/>
    </location>
</feature>
<evidence type="ECO:0000256" key="1">
    <source>
        <dbReference type="SAM" id="Coils"/>
    </source>
</evidence>
<feature type="region of interest" description="Disordered" evidence="2">
    <location>
        <begin position="21"/>
        <end position="42"/>
    </location>
</feature>
<dbReference type="EMBL" id="MRZV01002074">
    <property type="protein sequence ID" value="PIK34802.1"/>
    <property type="molecule type" value="Genomic_DNA"/>
</dbReference>
<accession>A0A2G8JGE5</accession>
<name>A0A2G8JGE5_STIJA</name>
<dbReference type="Proteomes" id="UP000230750">
    <property type="component" value="Unassembled WGS sequence"/>
</dbReference>
<protein>
    <submittedName>
        <fullName evidence="3">Uncharacterized protein</fullName>
    </submittedName>
</protein>
<evidence type="ECO:0000313" key="4">
    <source>
        <dbReference type="Proteomes" id="UP000230750"/>
    </source>
</evidence>
<keyword evidence="1" id="KW-0175">Coiled coil</keyword>
<gene>
    <name evidence="3" type="ORF">BSL78_28368</name>
</gene>
<dbReference type="AlphaFoldDB" id="A0A2G8JGE5"/>
<evidence type="ECO:0000256" key="2">
    <source>
        <dbReference type="SAM" id="MobiDB-lite"/>
    </source>
</evidence>
<comment type="caution">
    <text evidence="3">The sequence shown here is derived from an EMBL/GenBank/DDBJ whole genome shotgun (WGS) entry which is preliminary data.</text>
</comment>